<dbReference type="RefSeq" id="WP_203843326.1">
    <property type="nucleotide sequence ID" value="NZ_BAAATV010000034.1"/>
</dbReference>
<dbReference type="EMBL" id="BOMN01000143">
    <property type="protein sequence ID" value="GIE26420.1"/>
    <property type="molecule type" value="Genomic_DNA"/>
</dbReference>
<reference evidence="1 2" key="1">
    <citation type="submission" date="2021-01" db="EMBL/GenBank/DDBJ databases">
        <title>Whole genome shotgun sequence of Actinoplanes humidus NBRC 14915.</title>
        <authorList>
            <person name="Komaki H."/>
            <person name="Tamura T."/>
        </authorList>
    </citation>
    <scope>NUCLEOTIDE SEQUENCE [LARGE SCALE GENOMIC DNA]</scope>
    <source>
        <strain evidence="1 2">NBRC 14915</strain>
    </source>
</reference>
<dbReference type="NCBIfam" id="TIGR04267">
    <property type="entry name" value="mod_HExxH"/>
    <property type="match status" value="1"/>
</dbReference>
<keyword evidence="2" id="KW-1185">Reference proteome</keyword>
<evidence type="ECO:0000313" key="2">
    <source>
        <dbReference type="Proteomes" id="UP000603200"/>
    </source>
</evidence>
<organism evidence="1 2">
    <name type="scientific">Winogradskya humida</name>
    <dbReference type="NCBI Taxonomy" id="113566"/>
    <lineage>
        <taxon>Bacteria</taxon>
        <taxon>Bacillati</taxon>
        <taxon>Actinomycetota</taxon>
        <taxon>Actinomycetes</taxon>
        <taxon>Micromonosporales</taxon>
        <taxon>Micromonosporaceae</taxon>
        <taxon>Winogradskya</taxon>
    </lineage>
</organism>
<name>A0ABQ4A6E3_9ACTN</name>
<dbReference type="InterPro" id="IPR026337">
    <property type="entry name" value="AKG_HExxH"/>
</dbReference>
<accession>A0ABQ4A6E3</accession>
<dbReference type="Proteomes" id="UP000603200">
    <property type="component" value="Unassembled WGS sequence"/>
</dbReference>
<evidence type="ECO:0000313" key="1">
    <source>
        <dbReference type="EMBL" id="GIE26420.1"/>
    </source>
</evidence>
<sequence>MTLSLGGPMPLSNHRIQKSHLDLLYRGQGSAELTHQLRITEFSRRLLIFKSVTDLLTGRPELLDGLPPAAHALDLLQKVDDADREIIREVLLHPQVGAWAAYLMRRCLGFVESDAPLWVDAGMLHAVAFVAAVRHGLDWTTLIPARDGQAMLPGLGAAVFPSDTRWTLVEAETHAGEVTLSGEGTVVRRSAGDTGWRELRRLSLGAVPALNVTLDDLDPYRDLGDPAEPRRLPQPEADRWTTLATDAWEILCTTHPGSAQAMAPGILSIVPLADDGHNETRSASTGEAFGSVLVSEPYNARSLAVALVHEHAHIQLGALLHLLPVTTGGDDEVFYAPWRDDPRAFPGLVQGIYAFVNIAAFWRDEARVHHDVMAEFEYLHGRRQAQLAIGVATASGRLTEVGTHLIAGLAERVASWSADITTGAPFHAAGIITDRHRAGWRIRHLTPAPESVKPLATAWSRGEPAPLLDPDYRVVAGEKRWSQGQLALARRWITRGDATPTPRLRTLGVDDADAALLTGENHTATARYARRIVDNPDDLDAWSGLSIALDGPAGRTLAEHPSLIRAIHAETDAFIKDPVALAAWLSQTWHHR</sequence>
<proteinExistence type="predicted"/>
<gene>
    <name evidence="1" type="ORF">Ahu01nite_095220</name>
</gene>
<comment type="caution">
    <text evidence="1">The sequence shown here is derived from an EMBL/GenBank/DDBJ whole genome shotgun (WGS) entry which is preliminary data.</text>
</comment>
<protein>
    <submittedName>
        <fullName evidence="1">HEXXH motif domain-containing protein</fullName>
    </submittedName>
</protein>